<name>N9MQ31_9GAMM</name>
<accession>N9MQ31</accession>
<dbReference type="STRING" id="70346.F897_00859"/>
<protein>
    <submittedName>
        <fullName evidence="1">Uncharacterized protein</fullName>
    </submittedName>
</protein>
<evidence type="ECO:0000313" key="2">
    <source>
        <dbReference type="Proteomes" id="UP000013101"/>
    </source>
</evidence>
<gene>
    <name evidence="1" type="ORF">F897_00859</name>
</gene>
<reference evidence="1 2" key="1">
    <citation type="submission" date="2013-02" db="EMBL/GenBank/DDBJ databases">
        <title>The Genome Sequence of Acinetobacter sp. NIPH 2171.</title>
        <authorList>
            <consortium name="The Broad Institute Genome Sequencing Platform"/>
            <consortium name="The Broad Institute Genome Sequencing Center for Infectious Disease"/>
            <person name="Cerqueira G."/>
            <person name="Feldgarden M."/>
            <person name="Courvalin P."/>
            <person name="Perichon B."/>
            <person name="Grillot-Courvalin C."/>
            <person name="Clermont D."/>
            <person name="Rocha E."/>
            <person name="Yoon E.-J."/>
            <person name="Nemec A."/>
            <person name="Walker B."/>
            <person name="Young S.K."/>
            <person name="Zeng Q."/>
            <person name="Gargeya S."/>
            <person name="Fitzgerald M."/>
            <person name="Haas B."/>
            <person name="Abouelleil A."/>
            <person name="Alvarado L."/>
            <person name="Arachchi H.M."/>
            <person name="Berlin A.M."/>
            <person name="Chapman S.B."/>
            <person name="Dewar J."/>
            <person name="Goldberg J."/>
            <person name="Griggs A."/>
            <person name="Gujja S."/>
            <person name="Hansen M."/>
            <person name="Howarth C."/>
            <person name="Imamovic A."/>
            <person name="Larimer J."/>
            <person name="McCowan C."/>
            <person name="Murphy C."/>
            <person name="Neiman D."/>
            <person name="Pearson M."/>
            <person name="Priest M."/>
            <person name="Roberts A."/>
            <person name="Saif S."/>
            <person name="Shea T."/>
            <person name="Sisk P."/>
            <person name="Sykes S."/>
            <person name="Wortman J."/>
            <person name="Nusbaum C."/>
            <person name="Birren B."/>
        </authorList>
    </citation>
    <scope>NUCLEOTIDE SEQUENCE [LARGE SCALE GENOMIC DNA]</scope>
    <source>
        <strain evidence="1 2">NIPH 2171</strain>
    </source>
</reference>
<dbReference type="HOGENOM" id="CLU_3408426_0_0_6"/>
<proteinExistence type="predicted"/>
<evidence type="ECO:0000313" key="1">
    <source>
        <dbReference type="EMBL" id="ENX10664.1"/>
    </source>
</evidence>
<dbReference type="AlphaFoldDB" id="N9MQ31"/>
<organism evidence="1 2">
    <name type="scientific">Acinetobacter variabilis</name>
    <dbReference type="NCBI Taxonomy" id="70346"/>
    <lineage>
        <taxon>Bacteria</taxon>
        <taxon>Pseudomonadati</taxon>
        <taxon>Pseudomonadota</taxon>
        <taxon>Gammaproteobacteria</taxon>
        <taxon>Moraxellales</taxon>
        <taxon>Moraxellaceae</taxon>
        <taxon>Acinetobacter</taxon>
    </lineage>
</organism>
<dbReference type="Proteomes" id="UP000013101">
    <property type="component" value="Unassembled WGS sequence"/>
</dbReference>
<sequence>MNAGYNRSASFYGPNYDYRYIKGEWIMRF</sequence>
<comment type="caution">
    <text evidence="1">The sequence shown here is derived from an EMBL/GenBank/DDBJ whole genome shotgun (WGS) entry which is preliminary data.</text>
</comment>
<dbReference type="EMBL" id="APRS01000006">
    <property type="protein sequence ID" value="ENX10664.1"/>
    <property type="molecule type" value="Genomic_DNA"/>
</dbReference>